<feature type="compositionally biased region" description="Polar residues" evidence="1">
    <location>
        <begin position="308"/>
        <end position="322"/>
    </location>
</feature>
<accession>A0AAW1NBX7</accession>
<evidence type="ECO:0000256" key="1">
    <source>
        <dbReference type="SAM" id="MobiDB-lite"/>
    </source>
</evidence>
<evidence type="ECO:0000259" key="4">
    <source>
        <dbReference type="Pfam" id="PF24053"/>
    </source>
</evidence>
<keyword evidence="6" id="KW-1185">Reference proteome</keyword>
<reference evidence="5" key="1">
    <citation type="submission" date="2024-03" db="EMBL/GenBank/DDBJ databases">
        <title>WGS assembly of Saponaria officinalis var. Norfolk2.</title>
        <authorList>
            <person name="Jenkins J."/>
            <person name="Shu S."/>
            <person name="Grimwood J."/>
            <person name="Barry K."/>
            <person name="Goodstein D."/>
            <person name="Schmutz J."/>
            <person name="Leebens-Mack J."/>
            <person name="Osbourn A."/>
        </authorList>
    </citation>
    <scope>NUCLEOTIDE SEQUENCE [LARGE SCALE GENOMIC DNA]</scope>
    <source>
        <strain evidence="5">JIC</strain>
    </source>
</reference>
<evidence type="ECO:0000256" key="3">
    <source>
        <dbReference type="SAM" id="SignalP"/>
    </source>
</evidence>
<dbReference type="InterPro" id="IPR055780">
    <property type="entry name" value="DUF7356"/>
</dbReference>
<keyword evidence="3" id="KW-0732">Signal</keyword>
<dbReference type="Pfam" id="PF24053">
    <property type="entry name" value="DUF7356"/>
    <property type="match status" value="1"/>
</dbReference>
<dbReference type="PANTHER" id="PTHR34200">
    <property type="entry name" value="DENTIN SIALOPHOSPHOPROTEIN-LIKE ISOFORM X1"/>
    <property type="match status" value="1"/>
</dbReference>
<feature type="compositionally biased region" description="Basic and acidic residues" evidence="1">
    <location>
        <begin position="72"/>
        <end position="117"/>
    </location>
</feature>
<evidence type="ECO:0000256" key="2">
    <source>
        <dbReference type="SAM" id="Phobius"/>
    </source>
</evidence>
<keyword evidence="2" id="KW-0812">Transmembrane</keyword>
<name>A0AAW1NBX7_SAPOF</name>
<protein>
    <recommendedName>
        <fullName evidence="4">DUF7356 domain-containing protein</fullName>
    </recommendedName>
</protein>
<gene>
    <name evidence="5" type="ORF">RND81_01G023400</name>
</gene>
<feature type="compositionally biased region" description="Basic and acidic residues" evidence="1">
    <location>
        <begin position="52"/>
        <end position="62"/>
    </location>
</feature>
<proteinExistence type="predicted"/>
<feature type="signal peptide" evidence="3">
    <location>
        <begin position="1"/>
        <end position="23"/>
    </location>
</feature>
<organism evidence="5 6">
    <name type="scientific">Saponaria officinalis</name>
    <name type="common">Common soapwort</name>
    <name type="synonym">Lychnis saponaria</name>
    <dbReference type="NCBI Taxonomy" id="3572"/>
    <lineage>
        <taxon>Eukaryota</taxon>
        <taxon>Viridiplantae</taxon>
        <taxon>Streptophyta</taxon>
        <taxon>Embryophyta</taxon>
        <taxon>Tracheophyta</taxon>
        <taxon>Spermatophyta</taxon>
        <taxon>Magnoliopsida</taxon>
        <taxon>eudicotyledons</taxon>
        <taxon>Gunneridae</taxon>
        <taxon>Pentapetalae</taxon>
        <taxon>Caryophyllales</taxon>
        <taxon>Caryophyllaceae</taxon>
        <taxon>Caryophylleae</taxon>
        <taxon>Saponaria</taxon>
    </lineage>
</organism>
<evidence type="ECO:0000313" key="6">
    <source>
        <dbReference type="Proteomes" id="UP001443914"/>
    </source>
</evidence>
<dbReference type="AlphaFoldDB" id="A0AAW1NBX7"/>
<sequence>MGMKDVILATILVFSIITHVSNAKLLLNSRKLAASSSNQDPNVSPTGSPSDEIDKNPNDDQLKNSTPPSKSPIDKNPNDDQMKNSPKEEVKDHGGDTSKEKVKKDENIPKNDVKSESCDGIHRRCEDEKAMIACIKSFNDAVSKAVVLLIQNKGENGLKVDVTIPSTGYKQQVTEIPKLQTKQVNISLANIVGNEIKLNAGNGYCVLHTNVGAPVLKADFFQWSPSYSKFVRPVYGAYLILLITLITGGVCAICWFTKRKRTDEVPYQELEMSMPESASVENAVEGWDEDWDDDWDDEKAVKPPGPSISANGLTSRTPVKGD</sequence>
<dbReference type="Proteomes" id="UP001443914">
    <property type="component" value="Unassembled WGS sequence"/>
</dbReference>
<feature type="region of interest" description="Disordered" evidence="1">
    <location>
        <begin position="34"/>
        <end position="117"/>
    </location>
</feature>
<feature type="compositionally biased region" description="Polar residues" evidence="1">
    <location>
        <begin position="34"/>
        <end position="49"/>
    </location>
</feature>
<feature type="transmembrane region" description="Helical" evidence="2">
    <location>
        <begin position="235"/>
        <end position="256"/>
    </location>
</feature>
<keyword evidence="2" id="KW-0472">Membrane</keyword>
<feature type="domain" description="DUF7356" evidence="4">
    <location>
        <begin position="110"/>
        <end position="210"/>
    </location>
</feature>
<keyword evidence="2" id="KW-1133">Transmembrane helix</keyword>
<evidence type="ECO:0000313" key="5">
    <source>
        <dbReference type="EMBL" id="KAK9755417.1"/>
    </source>
</evidence>
<dbReference type="PANTHER" id="PTHR34200:SF2">
    <property type="entry name" value="TRANSMEMBRANE PROTEIN"/>
    <property type="match status" value="1"/>
</dbReference>
<dbReference type="EMBL" id="JBDFQZ010000001">
    <property type="protein sequence ID" value="KAK9755417.1"/>
    <property type="molecule type" value="Genomic_DNA"/>
</dbReference>
<comment type="caution">
    <text evidence="5">The sequence shown here is derived from an EMBL/GenBank/DDBJ whole genome shotgun (WGS) entry which is preliminary data.</text>
</comment>
<feature type="chain" id="PRO_5043676878" description="DUF7356 domain-containing protein" evidence="3">
    <location>
        <begin position="24"/>
        <end position="322"/>
    </location>
</feature>
<feature type="compositionally biased region" description="Acidic residues" evidence="1">
    <location>
        <begin position="286"/>
        <end position="297"/>
    </location>
</feature>
<feature type="region of interest" description="Disordered" evidence="1">
    <location>
        <begin position="272"/>
        <end position="322"/>
    </location>
</feature>